<evidence type="ECO:0000256" key="2">
    <source>
        <dbReference type="ARBA" id="ARBA00022771"/>
    </source>
</evidence>
<dbReference type="GO" id="GO:0008270">
    <property type="term" value="F:zinc ion binding"/>
    <property type="evidence" value="ECO:0007669"/>
    <property type="project" value="UniProtKB-KW"/>
</dbReference>
<dbReference type="Gene3D" id="3.40.1360.10">
    <property type="match status" value="1"/>
</dbReference>
<keyword evidence="1" id="KW-0479">Metal-binding</keyword>
<dbReference type="RefSeq" id="WP_103916068.1">
    <property type="nucleotide sequence ID" value="NZ_FNUV01000006.1"/>
</dbReference>
<dbReference type="Proteomes" id="UP000236735">
    <property type="component" value="Unassembled WGS sequence"/>
</dbReference>
<dbReference type="EMBL" id="FNUV01000006">
    <property type="protein sequence ID" value="SEF99761.1"/>
    <property type="molecule type" value="Genomic_DNA"/>
</dbReference>
<dbReference type="AlphaFoldDB" id="A0A1H5WKD3"/>
<evidence type="ECO:0000259" key="4">
    <source>
        <dbReference type="SMART" id="SM00400"/>
    </source>
</evidence>
<dbReference type="PANTHER" id="PTHR30313:SF2">
    <property type="entry name" value="DNA PRIMASE"/>
    <property type="match status" value="1"/>
</dbReference>
<reference evidence="5 6" key="1">
    <citation type="submission" date="2016-10" db="EMBL/GenBank/DDBJ databases">
        <authorList>
            <person name="de Groot N.N."/>
        </authorList>
    </citation>
    <scope>NUCLEOTIDE SEQUENCE [LARGE SCALE GENOMIC DNA]</scope>
    <source>
        <strain evidence="5 6">AR32</strain>
    </source>
</reference>
<gene>
    <name evidence="5" type="ORF">SAMN05216354_2394</name>
</gene>
<keyword evidence="2" id="KW-0863">Zinc-finger</keyword>
<dbReference type="PANTHER" id="PTHR30313">
    <property type="entry name" value="DNA PRIMASE"/>
    <property type="match status" value="1"/>
</dbReference>
<protein>
    <submittedName>
        <fullName evidence="5">CHC2 zinc finger</fullName>
    </submittedName>
</protein>
<keyword evidence="3" id="KW-0862">Zinc</keyword>
<evidence type="ECO:0000313" key="5">
    <source>
        <dbReference type="EMBL" id="SEF99761.1"/>
    </source>
</evidence>
<evidence type="ECO:0000256" key="3">
    <source>
        <dbReference type="ARBA" id="ARBA00022833"/>
    </source>
</evidence>
<dbReference type="InterPro" id="IPR050219">
    <property type="entry name" value="DnaG_primase"/>
</dbReference>
<evidence type="ECO:0000313" key="6">
    <source>
        <dbReference type="Proteomes" id="UP000236735"/>
    </source>
</evidence>
<dbReference type="GO" id="GO:0003899">
    <property type="term" value="F:DNA-directed RNA polymerase activity"/>
    <property type="evidence" value="ECO:0007669"/>
    <property type="project" value="InterPro"/>
</dbReference>
<dbReference type="GO" id="GO:0003677">
    <property type="term" value="F:DNA binding"/>
    <property type="evidence" value="ECO:0007669"/>
    <property type="project" value="InterPro"/>
</dbReference>
<dbReference type="GO" id="GO:0006269">
    <property type="term" value="P:DNA replication, synthesis of primer"/>
    <property type="evidence" value="ECO:0007669"/>
    <property type="project" value="TreeGrafter"/>
</dbReference>
<dbReference type="SUPFAM" id="SSF56731">
    <property type="entry name" value="DNA primase core"/>
    <property type="match status" value="1"/>
</dbReference>
<dbReference type="InterPro" id="IPR036977">
    <property type="entry name" value="DNA_primase_Znf_CHC2"/>
</dbReference>
<feature type="domain" description="Zinc finger CHC2-type" evidence="4">
    <location>
        <begin position="28"/>
        <end position="82"/>
    </location>
</feature>
<dbReference type="Pfam" id="PF01807">
    <property type="entry name" value="Zn_ribbon_DnaG"/>
    <property type="match status" value="1"/>
</dbReference>
<sequence length="305" mass="35253">MDRLELQKLRDLPIEGVAERLGLRVVRHKSLCPFHDDHHASLSFSVSRNTFRCFVCGASGGTIDLVMRHLGMDFRKACRWLADEHNIILDEWQPTTAAAPPKAFDAQRYERYFERPWLNEAARRFLFEERRLDPRVVQWCRITSWCDRQGVPWLQTPYYDREGKLVGIQNRNLVRGALPRFRFPMGSRCGIYNLPVLNRLSRGEALYITEGASDCWAMLSAGRKAIAIPSATLLSASDAQLLTSLGSELQTEFHMYPDRDEPGERLFLQLREVLPSLVHHQLPPDCKDFGDYYLQGKTKPRLYTE</sequence>
<dbReference type="SUPFAM" id="SSF57783">
    <property type="entry name" value="Zinc beta-ribbon"/>
    <property type="match status" value="1"/>
</dbReference>
<evidence type="ECO:0000256" key="1">
    <source>
        <dbReference type="ARBA" id="ARBA00022723"/>
    </source>
</evidence>
<organism evidence="5 6">
    <name type="scientific">Xylanibacter ruminicola</name>
    <name type="common">Prevotella ruminicola</name>
    <dbReference type="NCBI Taxonomy" id="839"/>
    <lineage>
        <taxon>Bacteria</taxon>
        <taxon>Pseudomonadati</taxon>
        <taxon>Bacteroidota</taxon>
        <taxon>Bacteroidia</taxon>
        <taxon>Bacteroidales</taxon>
        <taxon>Prevotellaceae</taxon>
        <taxon>Xylanibacter</taxon>
    </lineage>
</organism>
<dbReference type="InterPro" id="IPR002694">
    <property type="entry name" value="Znf_CHC2"/>
</dbReference>
<proteinExistence type="predicted"/>
<accession>A0A1H5WKD3</accession>
<dbReference type="Gene3D" id="3.90.580.10">
    <property type="entry name" value="Zinc finger, CHC2-type domain"/>
    <property type="match status" value="1"/>
</dbReference>
<dbReference type="SMART" id="SM00400">
    <property type="entry name" value="ZnF_CHCC"/>
    <property type="match status" value="1"/>
</dbReference>
<dbReference type="GO" id="GO:0005737">
    <property type="term" value="C:cytoplasm"/>
    <property type="evidence" value="ECO:0007669"/>
    <property type="project" value="TreeGrafter"/>
</dbReference>
<name>A0A1H5WKD3_XYLRU</name>